<name>A0A917IWH6_9MICC</name>
<dbReference type="Proteomes" id="UP000600171">
    <property type="component" value="Unassembled WGS sequence"/>
</dbReference>
<evidence type="ECO:0000313" key="2">
    <source>
        <dbReference type="Proteomes" id="UP000600171"/>
    </source>
</evidence>
<evidence type="ECO:0000313" key="1">
    <source>
        <dbReference type="EMBL" id="GGH65775.1"/>
    </source>
</evidence>
<keyword evidence="2" id="KW-1185">Reference proteome</keyword>
<comment type="caution">
    <text evidence="1">The sequence shown here is derived from an EMBL/GenBank/DDBJ whole genome shotgun (WGS) entry which is preliminary data.</text>
</comment>
<accession>A0A917IWH6</accession>
<dbReference type="EMBL" id="BMDC01000004">
    <property type="protein sequence ID" value="GGH65775.1"/>
    <property type="molecule type" value="Genomic_DNA"/>
</dbReference>
<proteinExistence type="predicted"/>
<gene>
    <name evidence="1" type="ORF">GCM10007359_19360</name>
</gene>
<sequence>MAPGAEAEESVIASAEAEVLALASLGVVCPASEEAQPARVRLARARKTRGRGALCGVFMGEVLRVVTWCVGASNHLIE</sequence>
<reference evidence="1 2" key="1">
    <citation type="journal article" date="2014" name="Int. J. Syst. Evol. Microbiol.">
        <title>Complete genome sequence of Corynebacterium casei LMG S-19264T (=DSM 44701T), isolated from a smear-ripened cheese.</title>
        <authorList>
            <consortium name="US DOE Joint Genome Institute (JGI-PGF)"/>
            <person name="Walter F."/>
            <person name="Albersmeier A."/>
            <person name="Kalinowski J."/>
            <person name="Ruckert C."/>
        </authorList>
    </citation>
    <scope>NUCLEOTIDE SEQUENCE [LARGE SCALE GENOMIC DNA]</scope>
    <source>
        <strain evidence="1 2">CCM 8669</strain>
    </source>
</reference>
<organism evidence="1 2">
    <name type="scientific">Rothia aerolata</name>
    <dbReference type="NCBI Taxonomy" id="1812262"/>
    <lineage>
        <taxon>Bacteria</taxon>
        <taxon>Bacillati</taxon>
        <taxon>Actinomycetota</taxon>
        <taxon>Actinomycetes</taxon>
        <taxon>Micrococcales</taxon>
        <taxon>Micrococcaceae</taxon>
        <taxon>Rothia</taxon>
    </lineage>
</organism>
<protein>
    <submittedName>
        <fullName evidence="1">Uncharacterized protein</fullName>
    </submittedName>
</protein>
<dbReference type="AlphaFoldDB" id="A0A917IWH6"/>